<evidence type="ECO:0000256" key="3">
    <source>
        <dbReference type="ARBA" id="ARBA00022857"/>
    </source>
</evidence>
<dbReference type="PANTHER" id="PTHR44252:SF3">
    <property type="entry name" value="D-ERYTHRULOSE REDUCTASE-RELATED"/>
    <property type="match status" value="1"/>
</dbReference>
<evidence type="ECO:0000256" key="4">
    <source>
        <dbReference type="ARBA" id="ARBA00023002"/>
    </source>
</evidence>
<dbReference type="Pfam" id="PF00106">
    <property type="entry name" value="adh_short"/>
    <property type="match status" value="1"/>
</dbReference>
<gene>
    <name evidence="6" type="ORF">KUTeg_004745</name>
</gene>
<dbReference type="PRINTS" id="PR00080">
    <property type="entry name" value="SDRFAMILY"/>
</dbReference>
<protein>
    <recommendedName>
        <fullName evidence="8">L-xylulose reductase</fullName>
    </recommendedName>
</protein>
<dbReference type="PROSITE" id="PS00061">
    <property type="entry name" value="ADH_SHORT"/>
    <property type="match status" value="1"/>
</dbReference>
<keyword evidence="7" id="KW-1185">Reference proteome</keyword>
<dbReference type="InterPro" id="IPR036291">
    <property type="entry name" value="NAD(P)-bd_dom_sf"/>
</dbReference>
<dbReference type="Pfam" id="PF13561">
    <property type="entry name" value="adh_short_C2"/>
    <property type="match status" value="1"/>
</dbReference>
<organism evidence="6 7">
    <name type="scientific">Tegillarca granosa</name>
    <name type="common">Malaysian cockle</name>
    <name type="synonym">Anadara granosa</name>
    <dbReference type="NCBI Taxonomy" id="220873"/>
    <lineage>
        <taxon>Eukaryota</taxon>
        <taxon>Metazoa</taxon>
        <taxon>Spiralia</taxon>
        <taxon>Lophotrochozoa</taxon>
        <taxon>Mollusca</taxon>
        <taxon>Bivalvia</taxon>
        <taxon>Autobranchia</taxon>
        <taxon>Pteriomorphia</taxon>
        <taxon>Arcoida</taxon>
        <taxon>Arcoidea</taxon>
        <taxon>Arcidae</taxon>
        <taxon>Tegillarca</taxon>
    </lineage>
</organism>
<keyword evidence="4" id="KW-0560">Oxidoreductase</keyword>
<sequence length="365" mass="40325">MAYNFTGKRALVTGGSRGIGKVIVKDLIDAGAEVFALAKTQANLDKLKYEIPNVNIIAVDLADWDATRKTVEIIVSPTGVRTELFEKVMNSPDLKKVYDEMLVRHPLGKITEMKDVSNAVMFLLSDKASMITGTILPVDSGYMFMKMAYNFTGKRALVTGGSRGIGKVIVKDLIDAGAEVYALAKTQTNLDKLKSEIPNVNLIAVDLADWDATRIAVENIGDVDLLVNNAVFFDEKIADYSFIETPYEFLEQSINVNLKSAFNISQVVARNMMKRSSGGAIINVSSLAGLRPFKGVSFYCVSKAGMDMMTKVMALELGPHNIRVNTVSPTNVRTERFEKVMNSPDLKKIVKQIRQRTKKMKHGHF</sequence>
<dbReference type="PANTHER" id="PTHR44252">
    <property type="entry name" value="D-ERYTHRULOSE REDUCTASE"/>
    <property type="match status" value="1"/>
</dbReference>
<evidence type="ECO:0000313" key="7">
    <source>
        <dbReference type="Proteomes" id="UP001217089"/>
    </source>
</evidence>
<dbReference type="Proteomes" id="UP001217089">
    <property type="component" value="Unassembled WGS sequence"/>
</dbReference>
<name>A0ABQ9FL02_TEGGR</name>
<keyword evidence="3" id="KW-0521">NADP</keyword>
<dbReference type="Gene3D" id="3.40.50.720">
    <property type="entry name" value="NAD(P)-binding Rossmann-like Domain"/>
    <property type="match status" value="3"/>
</dbReference>
<reference evidence="6 7" key="1">
    <citation type="submission" date="2022-12" db="EMBL/GenBank/DDBJ databases">
        <title>Chromosome-level genome of Tegillarca granosa.</title>
        <authorList>
            <person name="Kim J."/>
        </authorList>
    </citation>
    <scope>NUCLEOTIDE SEQUENCE [LARGE SCALE GENOMIC DNA]</scope>
    <source>
        <strain evidence="6">Teg-2019</strain>
        <tissue evidence="6">Adductor muscle</tissue>
    </source>
</reference>
<dbReference type="InterPro" id="IPR002347">
    <property type="entry name" value="SDR_fam"/>
</dbReference>
<dbReference type="InterPro" id="IPR051737">
    <property type="entry name" value="L-xylulose/Carbonyl_redctase"/>
</dbReference>
<evidence type="ECO:0000256" key="5">
    <source>
        <dbReference type="RuleBase" id="RU000363"/>
    </source>
</evidence>
<evidence type="ECO:0000256" key="1">
    <source>
        <dbReference type="ARBA" id="ARBA00006484"/>
    </source>
</evidence>
<dbReference type="PRINTS" id="PR00081">
    <property type="entry name" value="GDHRDH"/>
</dbReference>
<comment type="subunit">
    <text evidence="2">Homotetramer.</text>
</comment>
<comment type="similarity">
    <text evidence="1 5">Belongs to the short-chain dehydrogenases/reductases (SDR) family.</text>
</comment>
<dbReference type="SUPFAM" id="SSF51735">
    <property type="entry name" value="NAD(P)-binding Rossmann-fold domains"/>
    <property type="match status" value="2"/>
</dbReference>
<evidence type="ECO:0000256" key="2">
    <source>
        <dbReference type="ARBA" id="ARBA00011881"/>
    </source>
</evidence>
<comment type="caution">
    <text evidence="6">The sequence shown here is derived from an EMBL/GenBank/DDBJ whole genome shotgun (WGS) entry which is preliminary data.</text>
</comment>
<proteinExistence type="inferred from homology"/>
<evidence type="ECO:0000313" key="6">
    <source>
        <dbReference type="EMBL" id="KAJ8316841.1"/>
    </source>
</evidence>
<accession>A0ABQ9FL02</accession>
<dbReference type="InterPro" id="IPR020904">
    <property type="entry name" value="Sc_DH/Rdtase_CS"/>
</dbReference>
<dbReference type="EMBL" id="JARBDR010000246">
    <property type="protein sequence ID" value="KAJ8316841.1"/>
    <property type="molecule type" value="Genomic_DNA"/>
</dbReference>
<evidence type="ECO:0008006" key="8">
    <source>
        <dbReference type="Google" id="ProtNLM"/>
    </source>
</evidence>